<reference evidence="3 4" key="1">
    <citation type="journal article" date="2015" name="Genome Biol. Evol.">
        <title>Comparative Genomics of Listeria Sensu Lato: Genus-Wide Differences in Evolutionary Dynamics and the Progressive Gain of Complex, Potentially Pathogenicity-Related Traits through Lateral Gene Transfer.</title>
        <authorList>
            <person name="Chiara M."/>
            <person name="Caruso M."/>
            <person name="D'Erchia A.M."/>
            <person name="Manzari C."/>
            <person name="Fraccalvieri R."/>
            <person name="Goffredo E."/>
            <person name="Latorre L."/>
            <person name="Miccolupo A."/>
            <person name="Padalino I."/>
            <person name="Santagada G."/>
            <person name="Chiocco D."/>
            <person name="Pesole G."/>
            <person name="Horner D.S."/>
            <person name="Parisi A."/>
        </authorList>
    </citation>
    <scope>NUCLEOTIDE SEQUENCE [LARGE SCALE GENOMIC DNA]</scope>
    <source>
        <strain evidence="3 4">1991</strain>
    </source>
</reference>
<evidence type="ECO:0000256" key="1">
    <source>
        <dbReference type="PROSITE-ProRule" id="PRU00182"/>
    </source>
</evidence>
<dbReference type="PANTHER" id="PTHR13633">
    <property type="entry name" value="MITOCHONDRIAL TRANSCRIPTION RESCUE FACTOR 1"/>
    <property type="match status" value="1"/>
</dbReference>
<accession>A0A0J8GER0</accession>
<dbReference type="OrthoDB" id="9812787at2"/>
<name>A0A0J8GER0_9LIST</name>
<dbReference type="Pfam" id="PF21278">
    <property type="entry name" value="YlmH_1st"/>
    <property type="match status" value="1"/>
</dbReference>
<dbReference type="InterPro" id="IPR036986">
    <property type="entry name" value="S4_RNA-bd_sf"/>
</dbReference>
<dbReference type="Gene3D" id="3.10.290.10">
    <property type="entry name" value="RNA-binding S4 domain"/>
    <property type="match status" value="1"/>
</dbReference>
<dbReference type="SUPFAM" id="SSF55174">
    <property type="entry name" value="Alpha-L RNA-binding motif"/>
    <property type="match status" value="1"/>
</dbReference>
<dbReference type="PROSITE" id="PS50889">
    <property type="entry name" value="S4"/>
    <property type="match status" value="1"/>
</dbReference>
<comment type="caution">
    <text evidence="3">The sequence shown here is derived from an EMBL/GenBank/DDBJ whole genome shotgun (WGS) entry which is preliminary data.</text>
</comment>
<feature type="domain" description="RNA-binding S4" evidence="2">
    <location>
        <begin position="182"/>
        <end position="251"/>
    </location>
</feature>
<dbReference type="Gene3D" id="3.30.1370.160">
    <property type="match status" value="1"/>
</dbReference>
<gene>
    <name evidence="3" type="ORF">X560_1403</name>
</gene>
<dbReference type="CDD" id="cd00165">
    <property type="entry name" value="S4"/>
    <property type="match status" value="1"/>
</dbReference>
<dbReference type="InterPro" id="IPR040591">
    <property type="entry name" value="RqcP2_RBD"/>
</dbReference>
<dbReference type="SMART" id="SM00363">
    <property type="entry name" value="S4"/>
    <property type="match status" value="1"/>
</dbReference>
<dbReference type="GO" id="GO:0003723">
    <property type="term" value="F:RNA binding"/>
    <property type="evidence" value="ECO:0007669"/>
    <property type="project" value="UniProtKB-KW"/>
</dbReference>
<keyword evidence="4" id="KW-1185">Reference proteome</keyword>
<evidence type="ECO:0000313" key="4">
    <source>
        <dbReference type="Proteomes" id="UP000052258"/>
    </source>
</evidence>
<dbReference type="PATRIC" id="fig|1430899.3.peg.1604"/>
<evidence type="ECO:0000259" key="2">
    <source>
        <dbReference type="SMART" id="SM00363"/>
    </source>
</evidence>
<dbReference type="PANTHER" id="PTHR13633:SF3">
    <property type="entry name" value="MITOCHONDRIAL TRANSCRIPTION RESCUE FACTOR 1"/>
    <property type="match status" value="1"/>
</dbReference>
<dbReference type="AlphaFoldDB" id="A0A0J8GER0"/>
<dbReference type="EMBL" id="AZHO01000019">
    <property type="protein sequence ID" value="KMT59464.1"/>
    <property type="molecule type" value="Genomic_DNA"/>
</dbReference>
<organism evidence="3 4">
    <name type="scientific">Listeria fleischmannii 1991</name>
    <dbReference type="NCBI Taxonomy" id="1430899"/>
    <lineage>
        <taxon>Bacteria</taxon>
        <taxon>Bacillati</taxon>
        <taxon>Bacillota</taxon>
        <taxon>Bacilli</taxon>
        <taxon>Bacillales</taxon>
        <taxon>Listeriaceae</taxon>
        <taxon>Listeria</taxon>
    </lineage>
</organism>
<proteinExistence type="predicted"/>
<dbReference type="RefSeq" id="WP_007472414.1">
    <property type="nucleotide sequence ID" value="NZ_KQ130615.1"/>
</dbReference>
<evidence type="ECO:0000313" key="3">
    <source>
        <dbReference type="EMBL" id="KMT59464.1"/>
    </source>
</evidence>
<dbReference type="Gene3D" id="3.30.70.330">
    <property type="match status" value="1"/>
</dbReference>
<dbReference type="InterPro" id="IPR012677">
    <property type="entry name" value="Nucleotide-bd_a/b_plait_sf"/>
</dbReference>
<dbReference type="Pfam" id="PF17774">
    <property type="entry name" value="YlmH_RBD"/>
    <property type="match status" value="1"/>
</dbReference>
<dbReference type="Proteomes" id="UP000052258">
    <property type="component" value="Unassembled WGS sequence"/>
</dbReference>
<keyword evidence="1" id="KW-0694">RNA-binding</keyword>
<dbReference type="Pfam" id="PF01479">
    <property type="entry name" value="S4"/>
    <property type="match status" value="1"/>
</dbReference>
<sequence length="258" mass="30271">MEGIYQHFREEEYPFIDQILEITMQVTDEYTPKLTDFLDPRQRFIVQTIIGGYDNIEVAFSGGTPFTERKRALIYPDYYTPEDEDFNLTLFHIRYPVKFTTLSHQKILGTLMSLGIKRDIFGDIVNLGDEWQFFADAEMENYILNQLDKIGKVNIMLEKWPLDEALQVEQVWTGEMITASSLRLDSIIANALHLSRQKVKQMIQAKLVKVNWKVIENPDFECEEEDILSVRGYGRMKLMQIHGRTKKDKIRMDIGFLK</sequence>
<dbReference type="InterPro" id="IPR002942">
    <property type="entry name" value="S4_RNA-bd"/>
</dbReference>
<protein>
    <submittedName>
        <fullName evidence="3">RNA-binding S4 domain-containing protein</fullName>
    </submittedName>
</protein>
<dbReference type="InterPro" id="IPR048443">
    <property type="entry name" value="RqcP2_N"/>
</dbReference>